<dbReference type="EMBL" id="CATQJA010001348">
    <property type="protein sequence ID" value="CAJ0566892.1"/>
    <property type="molecule type" value="Genomic_DNA"/>
</dbReference>
<name>A0AA36CDP5_9BILA</name>
<dbReference type="AlphaFoldDB" id="A0AA36CDP5"/>
<evidence type="ECO:0000313" key="2">
    <source>
        <dbReference type="Proteomes" id="UP001177023"/>
    </source>
</evidence>
<protein>
    <submittedName>
        <fullName evidence="1">Uncharacterized protein</fullName>
    </submittedName>
</protein>
<dbReference type="Proteomes" id="UP001177023">
    <property type="component" value="Unassembled WGS sequence"/>
</dbReference>
<proteinExistence type="predicted"/>
<keyword evidence="2" id="KW-1185">Reference proteome</keyword>
<evidence type="ECO:0000313" key="1">
    <source>
        <dbReference type="EMBL" id="CAJ0566892.1"/>
    </source>
</evidence>
<feature type="non-terminal residue" evidence="1">
    <location>
        <position position="126"/>
    </location>
</feature>
<comment type="caution">
    <text evidence="1">The sequence shown here is derived from an EMBL/GenBank/DDBJ whole genome shotgun (WGS) entry which is preliminary data.</text>
</comment>
<reference evidence="1" key="1">
    <citation type="submission" date="2023-06" db="EMBL/GenBank/DDBJ databases">
        <authorList>
            <person name="Delattre M."/>
        </authorList>
    </citation>
    <scope>NUCLEOTIDE SEQUENCE</scope>
    <source>
        <strain evidence="1">AF72</strain>
    </source>
</reference>
<sequence>MKPPGRKYDSLNFWGYLAPAPPIDFLEYASTNVDVMMIGTNLDQEMYLAFKGANFRMDVSRQEFCKVPRFMDAMLAEWMDGEREIKEIRISGGPGYPGIGDHVRSDGTRLRVDWQFGEYFLLKIDR</sequence>
<accession>A0AA36CDP5</accession>
<organism evidence="1 2">
    <name type="scientific">Mesorhabditis spiculigera</name>
    <dbReference type="NCBI Taxonomy" id="96644"/>
    <lineage>
        <taxon>Eukaryota</taxon>
        <taxon>Metazoa</taxon>
        <taxon>Ecdysozoa</taxon>
        <taxon>Nematoda</taxon>
        <taxon>Chromadorea</taxon>
        <taxon>Rhabditida</taxon>
        <taxon>Rhabditina</taxon>
        <taxon>Rhabditomorpha</taxon>
        <taxon>Rhabditoidea</taxon>
        <taxon>Rhabditidae</taxon>
        <taxon>Mesorhabditinae</taxon>
        <taxon>Mesorhabditis</taxon>
    </lineage>
</organism>
<gene>
    <name evidence="1" type="ORF">MSPICULIGERA_LOCUS5474</name>
</gene>